<evidence type="ECO:0000313" key="1">
    <source>
        <dbReference type="EMBL" id="DAF47954.1"/>
    </source>
</evidence>
<protein>
    <submittedName>
        <fullName evidence="1">Uncharacterized protein</fullName>
    </submittedName>
</protein>
<reference evidence="1" key="1">
    <citation type="journal article" date="2021" name="Proc. Natl. Acad. Sci. U.S.A.">
        <title>A Catalog of Tens of Thousands of Viruses from Human Metagenomes Reveals Hidden Associations with Chronic Diseases.</title>
        <authorList>
            <person name="Tisza M.J."/>
            <person name="Buck C.B."/>
        </authorList>
    </citation>
    <scope>NUCLEOTIDE SEQUENCE</scope>
    <source>
        <strain evidence="1">CtgaY24</strain>
    </source>
</reference>
<dbReference type="InterPro" id="IPR035387">
    <property type="entry name" value="DUF5406"/>
</dbReference>
<organism evidence="1">
    <name type="scientific">Siphoviridae sp. ctgaY24</name>
    <dbReference type="NCBI Taxonomy" id="2827911"/>
    <lineage>
        <taxon>Viruses</taxon>
        <taxon>Duplodnaviria</taxon>
        <taxon>Heunggongvirae</taxon>
        <taxon>Uroviricota</taxon>
        <taxon>Caudoviricetes</taxon>
    </lineage>
</organism>
<sequence>METYSPKDGRNWHEIKYTLQSGEYKGWFTTEVGGTCRGADLLDPDIFATMCSIDIVSSNCEFEVDEDNESFSCILHDDNGNDLFFDCCDEEDVREMLVAIEIINVR</sequence>
<proteinExistence type="predicted"/>
<accession>A0A8S5SB69</accession>
<dbReference type="EMBL" id="BK032562">
    <property type="protein sequence ID" value="DAF47954.1"/>
    <property type="molecule type" value="Genomic_DNA"/>
</dbReference>
<dbReference type="Pfam" id="PF17400">
    <property type="entry name" value="DUF5406"/>
    <property type="match status" value="1"/>
</dbReference>
<name>A0A8S5SB69_9CAUD</name>